<dbReference type="STRING" id="588581.Cpap_0952"/>
<feature type="domain" description="Fibronectin type-III" evidence="3">
    <location>
        <begin position="1084"/>
        <end position="1167"/>
    </location>
</feature>
<keyword evidence="5" id="KW-1185">Reference proteome</keyword>
<accession>F1TH99</accession>
<dbReference type="Gene3D" id="2.120.10.80">
    <property type="entry name" value="Kelch-type beta propeller"/>
    <property type="match status" value="2"/>
</dbReference>
<dbReference type="eggNOG" id="COG3055">
    <property type="taxonomic scope" value="Bacteria"/>
</dbReference>
<proteinExistence type="predicted"/>
<feature type="domain" description="Fibronectin type-III" evidence="3">
    <location>
        <begin position="667"/>
        <end position="750"/>
    </location>
</feature>
<dbReference type="AlphaFoldDB" id="F1TH99"/>
<reference evidence="4" key="1">
    <citation type="submission" date="2009-07" db="EMBL/GenBank/DDBJ databases">
        <authorList>
            <consortium name="US DOE Joint Genome Institute (JGI-PGF)"/>
            <person name="Lucas S."/>
            <person name="Copeland A."/>
            <person name="Lapidus A."/>
            <person name="Glavina del Rio T."/>
            <person name="Tice H."/>
            <person name="Bruce D."/>
            <person name="Goodwin L."/>
            <person name="Pitluck S."/>
            <person name="Larimer F."/>
            <person name="Land M.L."/>
            <person name="Mouttaki H."/>
            <person name="He Z."/>
            <person name="Zhou J."/>
            <person name="Hemme C.L."/>
        </authorList>
    </citation>
    <scope>NUCLEOTIDE SEQUENCE</scope>
    <source>
        <strain evidence="4">DSM 2782</strain>
    </source>
</reference>
<feature type="domain" description="Fibronectin type-III" evidence="3">
    <location>
        <begin position="1000"/>
        <end position="1083"/>
    </location>
</feature>
<keyword evidence="1" id="KW-0880">Kelch repeat</keyword>
<comment type="caution">
    <text evidence="4">The sequence shown here is derived from an EMBL/GenBank/DDBJ whole genome shotgun (WGS) entry which is preliminary data.</text>
</comment>
<dbReference type="CDD" id="cd00063">
    <property type="entry name" value="FN3"/>
    <property type="match status" value="7"/>
</dbReference>
<dbReference type="PROSITE" id="PS50853">
    <property type="entry name" value="FN3"/>
    <property type="match status" value="6"/>
</dbReference>
<dbReference type="InterPro" id="IPR003961">
    <property type="entry name" value="FN3_dom"/>
</dbReference>
<organism evidence="4 5">
    <name type="scientific">Ruminiclostridium papyrosolvens DSM 2782</name>
    <dbReference type="NCBI Taxonomy" id="588581"/>
    <lineage>
        <taxon>Bacteria</taxon>
        <taxon>Bacillati</taxon>
        <taxon>Bacillota</taxon>
        <taxon>Clostridia</taxon>
        <taxon>Eubacteriales</taxon>
        <taxon>Oscillospiraceae</taxon>
        <taxon>Ruminiclostridium</taxon>
    </lineage>
</organism>
<feature type="domain" description="Fibronectin type-III" evidence="3">
    <location>
        <begin position="752"/>
        <end position="836"/>
    </location>
</feature>
<dbReference type="SUPFAM" id="SSF49265">
    <property type="entry name" value="Fibronectin type III"/>
    <property type="match status" value="5"/>
</dbReference>
<feature type="domain" description="Fibronectin type-III" evidence="3">
    <location>
        <begin position="838"/>
        <end position="923"/>
    </location>
</feature>
<dbReference type="SMART" id="SM00612">
    <property type="entry name" value="Kelch"/>
    <property type="match status" value="4"/>
</dbReference>
<dbReference type="SUPFAM" id="SSF117281">
    <property type="entry name" value="Kelch motif"/>
    <property type="match status" value="2"/>
</dbReference>
<dbReference type="InterPro" id="IPR015915">
    <property type="entry name" value="Kelch-typ_b-propeller"/>
</dbReference>
<dbReference type="RefSeq" id="WP_004621749.1">
    <property type="nucleotide sequence ID" value="NZ_ACXX02000015.1"/>
</dbReference>
<dbReference type="PANTHER" id="PTHR46093">
    <property type="entry name" value="ACYL-COA-BINDING DOMAIN-CONTAINING PROTEIN 5"/>
    <property type="match status" value="1"/>
</dbReference>
<name>F1TH99_9FIRM</name>
<dbReference type="EMBL" id="ACXX02000015">
    <property type="protein sequence ID" value="EGD46339.1"/>
    <property type="molecule type" value="Genomic_DNA"/>
</dbReference>
<dbReference type="SMART" id="SM00060">
    <property type="entry name" value="FN3"/>
    <property type="match status" value="8"/>
</dbReference>
<feature type="domain" description="Fibronectin type-III" evidence="3">
    <location>
        <begin position="583"/>
        <end position="666"/>
    </location>
</feature>
<sequence>MRFGQNNTASAAAYSTWVQKASGATPRYNQVSVAINGKMYVFGGDSGFQYNHDLWEYNPVTDTWLQKATCPATLVGPCAAVVDGKMYVNSYRDFYVYDPATDKWTILSACPKISSGGRSMASVNGKIYIFGGNYSGDFITSDLWEYDPQSTIWTNKANSPVPLVNQTAVGINGKMYVYGGQTGDKDWRITGCLMEYDPLTNKWTTKSYGPASREHSAVVINGKMYVCGGLYNDVYVKGMHEYDPATNKWIQMADAPFVVGNNSAAAINNKIYVFGSANGHGMTNSLWECSISTPPSYTVNSPSDNMTFSEKDTGFIPRITISDIDNDTLSCRYYIDSETTPRDTKTLTNTLAAQTVNFNSLDMSTLSEGTHTIRFEADDIGITTPVTKTVSFNLDKSYPVMGAVTVSTTTNTVTILGSATDSFTGMDSNPYRYTIGSEVSPWGNATTYTSQNNLISNMMYEAKFEARDTVGHISTSSQNVYTKADVPDLAVNNASSYTLDVSTSDNNSDSTQYQISTNNSSQYVTQEGTLTATPVWITLTNKKVTVTGLSPEQTYTFTAKARNAENIETVAGSSVSGTTLIAPPGSPANIIATATDKTITVSWDASSGAIGYEIEVDGTVVNTDTATVYTHVGINSGTPHTYRVRARNAGGPGNWSAPITKSTLPASPDIPVNLNAVPLSTSVTVTWNNVSGATGYDIEVDGALVNNGPNTNYIHNSLTPGTHHTYRVRSINPGGKSEWSGYVNTTTLLDTVPVPINISATPSLNSIALTWDKVGGASGYEISVDGVAFDNGTRTTYTHSNLAPGTQHVYRVRAKKSGVASEWSAAVVSATLTNEFGTPLNLKANADNSSIVLSWNPVANATGYEVEVDGVATDNGDETTCIHNGLLPNTTHTYRVRAKRDAEISEWTEPLAVNTFLLQTPKELTANSDETSMTINWQPIEGATGYELDFDGSVITGISETTYLAGGLEQNSQHEIKVRAVSEGGTSNWSNALIKSTKFTSGNVPKVSAIAKKTSISVMWNKIDGATSYDVEADGAVTSNVNALTYTSKGLQAGTKHTYRVRANNSSGAGDWGSVFTVSTLPQGPVIPSNVVSSSNMTSILISWDKVTGAEEYEIEVDGLIIDNGTGTSCLHKGLSPDTTHTYKVRARSVSGISEWSTPMIIKTLNSVQTYDITSSAGEEFDLILSGSDIQDLNKYTFSIQYDTKDFDLLDLCGFTPKTDTQEGDIYGTDITVKQVAPGTIVFVKKGSAQSWQVWSGIVNSIRLRAKHDGPAEITYTIQ</sequence>
<keyword evidence="2" id="KW-0677">Repeat</keyword>
<evidence type="ECO:0000313" key="4">
    <source>
        <dbReference type="EMBL" id="EGD46339.1"/>
    </source>
</evidence>
<gene>
    <name evidence="4" type="ORF">Cpap_0952</name>
</gene>
<evidence type="ECO:0000256" key="1">
    <source>
        <dbReference type="ARBA" id="ARBA00022441"/>
    </source>
</evidence>
<dbReference type="InterPro" id="IPR013783">
    <property type="entry name" value="Ig-like_fold"/>
</dbReference>
<dbReference type="Pfam" id="PF24981">
    <property type="entry name" value="Beta-prop_ATRN-LZTR1"/>
    <property type="match status" value="1"/>
</dbReference>
<reference evidence="4" key="2">
    <citation type="submission" date="2011-01" db="EMBL/GenBank/DDBJ databases">
        <title>The Non-contiguous Finished genome of Clostridium papyrosolvens.</title>
        <authorList>
            <person name="Lucas S."/>
            <person name="Copeland A."/>
            <person name="Lapidus A."/>
            <person name="Cheng J.-F."/>
            <person name="Goodwin L."/>
            <person name="Pitluck S."/>
            <person name="Misra M."/>
            <person name="Chertkov O."/>
            <person name="Detter J.C."/>
            <person name="Han C."/>
            <person name="Tapia R."/>
            <person name="Land M."/>
            <person name="Hauser L."/>
            <person name="Kyrpides N."/>
            <person name="Ivanova N."/>
            <person name="Pagani I."/>
            <person name="Mouttaki H."/>
            <person name="He Z."/>
            <person name="Zhou J."/>
            <person name="Hemme C.L."/>
            <person name="Woyke T."/>
        </authorList>
    </citation>
    <scope>NUCLEOTIDE SEQUENCE [LARGE SCALE GENOMIC DNA]</scope>
    <source>
        <strain evidence="4">DSM 2782</strain>
    </source>
</reference>
<evidence type="ECO:0000313" key="5">
    <source>
        <dbReference type="Proteomes" id="UP000003860"/>
    </source>
</evidence>
<dbReference type="Proteomes" id="UP000003860">
    <property type="component" value="Unassembled WGS sequence"/>
</dbReference>
<evidence type="ECO:0000259" key="3">
    <source>
        <dbReference type="PROSITE" id="PS50853"/>
    </source>
</evidence>
<dbReference type="InterPro" id="IPR036116">
    <property type="entry name" value="FN3_sf"/>
</dbReference>
<dbReference type="InterPro" id="IPR056737">
    <property type="entry name" value="Beta-prop_ATRN-MKLN-like"/>
</dbReference>
<protein>
    <submittedName>
        <fullName evidence="4">Kelch repeat type 1-containing protein</fullName>
    </submittedName>
</protein>
<dbReference type="PANTHER" id="PTHR46093:SF18">
    <property type="entry name" value="FIBRONECTIN TYPE-III DOMAIN-CONTAINING PROTEIN"/>
    <property type="match status" value="1"/>
</dbReference>
<evidence type="ECO:0000256" key="2">
    <source>
        <dbReference type="ARBA" id="ARBA00022737"/>
    </source>
</evidence>
<dbReference type="eggNOG" id="COG4733">
    <property type="taxonomic scope" value="Bacteria"/>
</dbReference>
<dbReference type="InterPro" id="IPR006652">
    <property type="entry name" value="Kelch_1"/>
</dbReference>
<dbReference type="Gene3D" id="2.60.40.10">
    <property type="entry name" value="Immunoglobulins"/>
    <property type="match status" value="8"/>
</dbReference>
<dbReference type="Pfam" id="PF00041">
    <property type="entry name" value="fn3"/>
    <property type="match status" value="3"/>
</dbReference>